<gene>
    <name evidence="2" type="ORF">D917_02271</name>
</gene>
<comment type="caution">
    <text evidence="2">The sequence shown here is derived from an EMBL/GenBank/DDBJ whole genome shotgun (WGS) entry which is preliminary data.</text>
</comment>
<reference evidence="2 3" key="1">
    <citation type="submission" date="2015-04" db="EMBL/GenBank/DDBJ databases">
        <title>Draft genome of the roundworm Trichinella nativa.</title>
        <authorList>
            <person name="Mitreva M."/>
        </authorList>
    </citation>
    <scope>NUCLEOTIDE SEQUENCE [LARGE SCALE GENOMIC DNA]</scope>
    <source>
        <strain evidence="2 3">ISS45</strain>
    </source>
</reference>
<evidence type="ECO:0000256" key="1">
    <source>
        <dbReference type="SAM" id="Phobius"/>
    </source>
</evidence>
<sequence>MHITFPVLVTMTMLFACVSLSLLLKRRSCLSFNTLQTDTDTINQEAWQIFELKKFDYSVGDGAFCDLSTYWGQGVFTCFFFFVDGQRRKREAVGAGIPQLHHRLLFHAWLVGSDASDFRKDGNIYWGSHLSYGIVDVTLNSFFRLYSLTLVRETVSN</sequence>
<keyword evidence="1" id="KW-0812">Transmembrane</keyword>
<proteinExistence type="predicted"/>
<dbReference type="EMBL" id="LVZM01013198">
    <property type="protein sequence ID" value="OUC44173.1"/>
    <property type="molecule type" value="Genomic_DNA"/>
</dbReference>
<feature type="transmembrane region" description="Helical" evidence="1">
    <location>
        <begin position="6"/>
        <end position="24"/>
    </location>
</feature>
<accession>A0A1Y3EG98</accession>
<protein>
    <submittedName>
        <fullName evidence="2">Uncharacterized protein</fullName>
    </submittedName>
</protein>
<organism evidence="2 3">
    <name type="scientific">Trichinella nativa</name>
    <dbReference type="NCBI Taxonomy" id="6335"/>
    <lineage>
        <taxon>Eukaryota</taxon>
        <taxon>Metazoa</taxon>
        <taxon>Ecdysozoa</taxon>
        <taxon>Nematoda</taxon>
        <taxon>Enoplea</taxon>
        <taxon>Dorylaimia</taxon>
        <taxon>Trichinellida</taxon>
        <taxon>Trichinellidae</taxon>
        <taxon>Trichinella</taxon>
    </lineage>
</organism>
<name>A0A1Y3EG98_9BILA</name>
<keyword evidence="1" id="KW-1133">Transmembrane helix</keyword>
<evidence type="ECO:0000313" key="2">
    <source>
        <dbReference type="EMBL" id="OUC44173.1"/>
    </source>
</evidence>
<keyword evidence="1" id="KW-0472">Membrane</keyword>
<evidence type="ECO:0000313" key="3">
    <source>
        <dbReference type="Proteomes" id="UP000243006"/>
    </source>
</evidence>
<dbReference type="Proteomes" id="UP000243006">
    <property type="component" value="Unassembled WGS sequence"/>
</dbReference>
<dbReference type="AlphaFoldDB" id="A0A1Y3EG98"/>